<dbReference type="Pfam" id="PF18180">
    <property type="entry name" value="LD_cluster3"/>
    <property type="match status" value="1"/>
</dbReference>
<dbReference type="AlphaFoldDB" id="A0A090MV04"/>
<keyword evidence="2" id="KW-1185">Reference proteome</keyword>
<dbReference type="EMBL" id="CCAZ020000002">
    <property type="protein sequence ID" value="CEG09694.1"/>
    <property type="molecule type" value="Genomic_DNA"/>
</dbReference>
<name>A0A090MV04_AFIFE</name>
<evidence type="ECO:0000313" key="2">
    <source>
        <dbReference type="Proteomes" id="UP000035762"/>
    </source>
</evidence>
<gene>
    <name evidence="1" type="ORF">BN961_03124</name>
</gene>
<dbReference type="Proteomes" id="UP000035762">
    <property type="component" value="Unassembled WGS sequence"/>
</dbReference>
<dbReference type="InterPro" id="IPR041197">
    <property type="entry name" value="LD_cluster3"/>
</dbReference>
<organism evidence="1 2">
    <name type="scientific">Afipia felis</name>
    <name type="common">Cat scratch disease bacillus</name>
    <dbReference type="NCBI Taxonomy" id="1035"/>
    <lineage>
        <taxon>Bacteria</taxon>
        <taxon>Pseudomonadati</taxon>
        <taxon>Pseudomonadota</taxon>
        <taxon>Alphaproteobacteria</taxon>
        <taxon>Hyphomicrobiales</taxon>
        <taxon>Nitrobacteraceae</taxon>
        <taxon>Afipia</taxon>
    </lineage>
</organism>
<evidence type="ECO:0000313" key="1">
    <source>
        <dbReference type="EMBL" id="CEG09694.1"/>
    </source>
</evidence>
<reference evidence="1 2" key="1">
    <citation type="journal article" date="2014" name="Genome Announc.">
        <title>Genome Sequence of Afipia felis Strain 76713, Isolated in Hospital Water Using an Amoeba Co-Culture Procedure.</title>
        <authorList>
            <person name="Benamar S."/>
            <person name="La Scola B."/>
            <person name="Croce O."/>
        </authorList>
    </citation>
    <scope>NUCLEOTIDE SEQUENCE [LARGE SCALE GENOMIC DNA]</scope>
    <source>
        <strain evidence="1 2">76713</strain>
    </source>
</reference>
<sequence>MTTLANRRVFLSASVPLPSRNPAYFNTADVVAIRDAVRALTIVVIEAKVQLVFGGHPAISPMIRLQIAQAGLPVGDKVVMFQSKFFKRAFPDDNDAFERVILTDAIDDDMEKSLAHMRDAMLSGPFLCGIFIGGMEGVEDEYNQLQKAQPTLPVFPVASTGAAAANIYQSNPAFQKSHPELQAEVSYINLMRSIIKPISS</sequence>
<protein>
    <submittedName>
        <fullName evidence="1">Uncharacterized protein</fullName>
    </submittedName>
</protein>
<dbReference type="RefSeq" id="WP_197083281.1">
    <property type="nucleotide sequence ID" value="NZ_CCAZ020000002.1"/>
</dbReference>
<proteinExistence type="predicted"/>
<comment type="caution">
    <text evidence="1">The sequence shown here is derived from an EMBL/GenBank/DDBJ whole genome shotgun (WGS) entry which is preliminary data.</text>
</comment>
<accession>A0A090MV04</accession>
<dbReference type="STRING" id="1035.BN961_03124"/>